<proteinExistence type="predicted"/>
<protein>
    <submittedName>
        <fullName evidence="2">Uncharacterized protein</fullName>
    </submittedName>
</protein>
<sequence length="122" mass="14612">MKELIENSFWIIVIVFGSMYLLFVEVKNLINRRKLKLKIKYTEESIVNMEIVNKLFLKAYGSVYCKMPDTCIVELEYDGDMYEIKDEEIFKSYEVGQFIKLKLIKSLDENKNLIKYDLFQLK</sequence>
<reference evidence="2 3" key="1">
    <citation type="submission" date="2024-04" db="EMBL/GenBank/DDBJ databases">
        <title>Isolation and characterization of novel acetogenic strains of the genera Terrisporobacter and Acetoanaerobium.</title>
        <authorList>
            <person name="Boeer T."/>
            <person name="Schueler M.A."/>
            <person name="Lueschen A."/>
            <person name="Eysell L."/>
            <person name="Droege J."/>
            <person name="Heinemann M."/>
            <person name="Engelhardt L."/>
            <person name="Basen M."/>
            <person name="Daniel R."/>
        </authorList>
    </citation>
    <scope>NUCLEOTIDE SEQUENCE [LARGE SCALE GENOMIC DNA]</scope>
    <source>
        <strain evidence="2 3">ELB</strain>
    </source>
</reference>
<dbReference type="EMBL" id="CP154622">
    <property type="protein sequence ID" value="XAM41216.1"/>
    <property type="molecule type" value="Genomic_DNA"/>
</dbReference>
<dbReference type="Proteomes" id="UP001477947">
    <property type="component" value="Chromosome"/>
</dbReference>
<keyword evidence="1" id="KW-1133">Transmembrane helix</keyword>
<evidence type="ECO:0000313" key="3">
    <source>
        <dbReference type="Proteomes" id="UP001477947"/>
    </source>
</evidence>
<evidence type="ECO:0000313" key="2">
    <source>
        <dbReference type="EMBL" id="XAM41216.1"/>
    </source>
</evidence>
<organism evidence="2 3">
    <name type="scientific">Terrisporobacter petrolearius</name>
    <dbReference type="NCBI Taxonomy" id="1460447"/>
    <lineage>
        <taxon>Bacteria</taxon>
        <taxon>Bacillati</taxon>
        <taxon>Bacillota</taxon>
        <taxon>Clostridia</taxon>
        <taxon>Peptostreptococcales</taxon>
        <taxon>Peptostreptococcaceae</taxon>
        <taxon>Terrisporobacter</taxon>
    </lineage>
</organism>
<keyword evidence="1" id="KW-0812">Transmembrane</keyword>
<dbReference type="RefSeq" id="WP_343339179.1">
    <property type="nucleotide sequence ID" value="NZ_CP154622.1"/>
</dbReference>
<name>A0ABZ3FBN4_9FIRM</name>
<feature type="transmembrane region" description="Helical" evidence="1">
    <location>
        <begin position="7"/>
        <end position="30"/>
    </location>
</feature>
<gene>
    <name evidence="2" type="ORF">TPELB_15270</name>
</gene>
<keyword evidence="3" id="KW-1185">Reference proteome</keyword>
<evidence type="ECO:0000256" key="1">
    <source>
        <dbReference type="SAM" id="Phobius"/>
    </source>
</evidence>
<keyword evidence="1" id="KW-0472">Membrane</keyword>
<accession>A0ABZ3FBN4</accession>